<evidence type="ECO:0000313" key="2">
    <source>
        <dbReference type="EMBL" id="ETE67254.1"/>
    </source>
</evidence>
<proteinExistence type="predicted"/>
<keyword evidence="3" id="KW-1185">Reference proteome</keyword>
<gene>
    <name evidence="2" type="ORF">L345_06954</name>
</gene>
<dbReference type="EMBL" id="AZIM01001344">
    <property type="protein sequence ID" value="ETE67254.1"/>
    <property type="molecule type" value="Genomic_DNA"/>
</dbReference>
<evidence type="ECO:0000313" key="3">
    <source>
        <dbReference type="Proteomes" id="UP000018936"/>
    </source>
</evidence>
<feature type="region of interest" description="Disordered" evidence="1">
    <location>
        <begin position="146"/>
        <end position="168"/>
    </location>
</feature>
<dbReference type="AlphaFoldDB" id="V8NYA9"/>
<feature type="compositionally biased region" description="Basic and acidic residues" evidence="1">
    <location>
        <begin position="150"/>
        <end position="168"/>
    </location>
</feature>
<accession>V8NYA9</accession>
<protein>
    <submittedName>
        <fullName evidence="2">Uncharacterized protein</fullName>
    </submittedName>
</protein>
<comment type="caution">
    <text evidence="2">The sequence shown here is derived from an EMBL/GenBank/DDBJ whole genome shotgun (WGS) entry which is preliminary data.</text>
</comment>
<name>V8NYA9_OPHHA</name>
<reference evidence="2 3" key="1">
    <citation type="journal article" date="2013" name="Proc. Natl. Acad. Sci. U.S.A.">
        <title>The king cobra genome reveals dynamic gene evolution and adaptation in the snake venom system.</title>
        <authorList>
            <person name="Vonk F.J."/>
            <person name="Casewell N.R."/>
            <person name="Henkel C.V."/>
            <person name="Heimberg A.M."/>
            <person name="Jansen H.J."/>
            <person name="McCleary R.J."/>
            <person name="Kerkkamp H.M."/>
            <person name="Vos R.A."/>
            <person name="Guerreiro I."/>
            <person name="Calvete J.J."/>
            <person name="Wuster W."/>
            <person name="Woods A.E."/>
            <person name="Logan J.M."/>
            <person name="Harrison R.A."/>
            <person name="Castoe T.A."/>
            <person name="de Koning A.P."/>
            <person name="Pollock D.D."/>
            <person name="Yandell M."/>
            <person name="Calderon D."/>
            <person name="Renjifo C."/>
            <person name="Currier R.B."/>
            <person name="Salgado D."/>
            <person name="Pla D."/>
            <person name="Sanz L."/>
            <person name="Hyder A.S."/>
            <person name="Ribeiro J.M."/>
            <person name="Arntzen J.W."/>
            <person name="van den Thillart G.E."/>
            <person name="Boetzer M."/>
            <person name="Pirovano W."/>
            <person name="Dirks R.P."/>
            <person name="Spaink H.P."/>
            <person name="Duboule D."/>
            <person name="McGlinn E."/>
            <person name="Kini R.M."/>
            <person name="Richardson M.K."/>
        </authorList>
    </citation>
    <scope>NUCLEOTIDE SEQUENCE</scope>
    <source>
        <tissue evidence="2">Blood</tissue>
    </source>
</reference>
<feature type="non-terminal residue" evidence="2">
    <location>
        <position position="168"/>
    </location>
</feature>
<evidence type="ECO:0000256" key="1">
    <source>
        <dbReference type="SAM" id="MobiDB-lite"/>
    </source>
</evidence>
<organism evidence="2 3">
    <name type="scientific">Ophiophagus hannah</name>
    <name type="common">King cobra</name>
    <name type="synonym">Naja hannah</name>
    <dbReference type="NCBI Taxonomy" id="8665"/>
    <lineage>
        <taxon>Eukaryota</taxon>
        <taxon>Metazoa</taxon>
        <taxon>Chordata</taxon>
        <taxon>Craniata</taxon>
        <taxon>Vertebrata</taxon>
        <taxon>Euteleostomi</taxon>
        <taxon>Lepidosauria</taxon>
        <taxon>Squamata</taxon>
        <taxon>Bifurcata</taxon>
        <taxon>Unidentata</taxon>
        <taxon>Episquamata</taxon>
        <taxon>Toxicofera</taxon>
        <taxon>Serpentes</taxon>
        <taxon>Colubroidea</taxon>
        <taxon>Elapidae</taxon>
        <taxon>Elapinae</taxon>
        <taxon>Ophiophagus</taxon>
    </lineage>
</organism>
<dbReference type="Proteomes" id="UP000018936">
    <property type="component" value="Unassembled WGS sequence"/>
</dbReference>
<sequence length="168" mass="18757">MKESALKDGLVGEQIISNALKGTACEALLQAADSVGFDTNSEPGMGFRRQHLANRFAYLPQVHNTEISYCAVGLNGTELEGESCHLESHYDIHPHLVSETVKTVEAAGNILIHCCQEKEIQSQFEQQRQQNSKTYYSPFPSLMRMGTEFGEGRRDPGRRTVAAEERQR</sequence>